<dbReference type="GO" id="GO:0003676">
    <property type="term" value="F:nucleic acid binding"/>
    <property type="evidence" value="ECO:0007669"/>
    <property type="project" value="InterPro"/>
</dbReference>
<dbReference type="InterPro" id="IPR036397">
    <property type="entry name" value="RNaseH_sf"/>
</dbReference>
<dbReference type="Pfam" id="PF13482">
    <property type="entry name" value="RNase_H_2"/>
    <property type="match status" value="1"/>
</dbReference>
<evidence type="ECO:0000313" key="2">
    <source>
        <dbReference type="EMBL" id="MBB2183644.1"/>
    </source>
</evidence>
<dbReference type="Gene3D" id="3.30.420.10">
    <property type="entry name" value="Ribonuclease H-like superfamily/Ribonuclease H"/>
    <property type="match status" value="1"/>
</dbReference>
<organism evidence="2 3">
    <name type="scientific">Variimorphobacter saccharofermentans</name>
    <dbReference type="NCBI Taxonomy" id="2755051"/>
    <lineage>
        <taxon>Bacteria</taxon>
        <taxon>Bacillati</taxon>
        <taxon>Bacillota</taxon>
        <taxon>Clostridia</taxon>
        <taxon>Lachnospirales</taxon>
        <taxon>Lachnospiraceae</taxon>
        <taxon>Variimorphobacter</taxon>
    </lineage>
</organism>
<gene>
    <name evidence="2" type="ORF">H0486_12245</name>
</gene>
<evidence type="ECO:0000259" key="1">
    <source>
        <dbReference type="Pfam" id="PF13482"/>
    </source>
</evidence>
<dbReference type="InterPro" id="IPR038720">
    <property type="entry name" value="YprB_RNase_H-like_dom"/>
</dbReference>
<keyword evidence="3" id="KW-1185">Reference proteome</keyword>
<name>A0A839K1M0_9FIRM</name>
<sequence>MITRQFPITQTVDYTFDGYQPEDLIFFDIETTGFAADSSYLYLIGCAYYQDNSYHMIQWFSEDIREEANLINAFFEFVKPYKVILHYNGSGFDIPYLLRKCNLLGLDYSFQQLNSIDLYKKIYPYKKLFKLKSFKQKSIEAYLNVQREDVYDGGDLIQIYQSYLGKKHYETLRKSRDPNAPVSNPSEADMLLHQLLLHNEDDIKGLLSISPILNYVDLFEKPIRILQAGIDQGSLFIQFEISANLPVRISYGNDLIHLTAYKNNASLSVQVYEGELKYFYENYKDYYYLPAEDRAIHKSLAHFVDKEHRVKAKPSNCYTKKQGVFAPQYDLGISPYFKNEYQDKLSFIEIHTDFLLQEETLELYVAHLLAHIL</sequence>
<protein>
    <submittedName>
        <fullName evidence="2">Ribonuclease H-like domain-containing protein</fullName>
    </submittedName>
</protein>
<evidence type="ECO:0000313" key="3">
    <source>
        <dbReference type="Proteomes" id="UP000574276"/>
    </source>
</evidence>
<dbReference type="EMBL" id="JACEGA010000001">
    <property type="protein sequence ID" value="MBB2183644.1"/>
    <property type="molecule type" value="Genomic_DNA"/>
</dbReference>
<reference evidence="2 3" key="1">
    <citation type="submission" date="2020-07" db="EMBL/GenBank/DDBJ databases">
        <title>Characterization and genome sequencing of isolate MD1, a novel member within the family Lachnospiraceae.</title>
        <authorList>
            <person name="Rettenmaier R."/>
            <person name="Di Bello L."/>
            <person name="Zinser C."/>
            <person name="Scheitz K."/>
            <person name="Liebl W."/>
            <person name="Zverlov V."/>
        </authorList>
    </citation>
    <scope>NUCLEOTIDE SEQUENCE [LARGE SCALE GENOMIC DNA]</scope>
    <source>
        <strain evidence="2 3">MD1</strain>
    </source>
</reference>
<accession>A0A839K1M0</accession>
<comment type="caution">
    <text evidence="2">The sequence shown here is derived from an EMBL/GenBank/DDBJ whole genome shotgun (WGS) entry which is preliminary data.</text>
</comment>
<dbReference type="PANTHER" id="PTHR38462:SF1">
    <property type="entry name" value="YPRB RIBONUCLEASE H-LIKE DOMAIN-CONTAINING PROTEIN"/>
    <property type="match status" value="1"/>
</dbReference>
<dbReference type="PANTHER" id="PTHR38462">
    <property type="entry name" value="EXONUCLEASE-LIKE PROTEIN"/>
    <property type="match status" value="1"/>
</dbReference>
<dbReference type="RefSeq" id="WP_228353274.1">
    <property type="nucleotide sequence ID" value="NZ_JACEGA010000001.1"/>
</dbReference>
<dbReference type="SUPFAM" id="SSF53098">
    <property type="entry name" value="Ribonuclease H-like"/>
    <property type="match status" value="1"/>
</dbReference>
<feature type="domain" description="YprB ribonuclease H-like" evidence="1">
    <location>
        <begin position="25"/>
        <end position="209"/>
    </location>
</feature>
<proteinExistence type="predicted"/>
<dbReference type="Proteomes" id="UP000574276">
    <property type="component" value="Unassembled WGS sequence"/>
</dbReference>
<dbReference type="InterPro" id="IPR012337">
    <property type="entry name" value="RNaseH-like_sf"/>
</dbReference>
<dbReference type="AlphaFoldDB" id="A0A839K1M0"/>